<comment type="similarity">
    <text evidence="1 6">Belongs to the RAMP4 family.</text>
</comment>
<evidence type="ECO:0000256" key="3">
    <source>
        <dbReference type="ARBA" id="ARBA00022824"/>
    </source>
</evidence>
<gene>
    <name evidence="7" type="ORF">SCHPADRAFT_834178</name>
</gene>
<evidence type="ECO:0000256" key="1">
    <source>
        <dbReference type="ARBA" id="ARBA00005500"/>
    </source>
</evidence>
<comment type="function">
    <text evidence="6">Interacts with target proteins during translocation into the lumen of the endoplasmic reticulum. Protects unfolded target proteins against degradation and facilitate correct glycosylation.</text>
</comment>
<evidence type="ECO:0000256" key="6">
    <source>
        <dbReference type="RuleBase" id="RU364120"/>
    </source>
</evidence>
<comment type="subcellular location">
    <subcellularLocation>
        <location evidence="6">Membrane</location>
        <topology evidence="6">Single-pass membrane protein</topology>
    </subcellularLocation>
    <subcellularLocation>
        <location evidence="6">Endoplasmic reticulum membrane</location>
        <topology evidence="6">Single-pass membrane protein</topology>
    </subcellularLocation>
</comment>
<keyword evidence="3 6" id="KW-0256">Endoplasmic reticulum</keyword>
<dbReference type="EMBL" id="KQ086061">
    <property type="protein sequence ID" value="KLO09268.1"/>
    <property type="molecule type" value="Genomic_DNA"/>
</dbReference>
<organism evidence="7 8">
    <name type="scientific">Schizopora paradoxa</name>
    <dbReference type="NCBI Taxonomy" id="27342"/>
    <lineage>
        <taxon>Eukaryota</taxon>
        <taxon>Fungi</taxon>
        <taxon>Dikarya</taxon>
        <taxon>Basidiomycota</taxon>
        <taxon>Agaricomycotina</taxon>
        <taxon>Agaricomycetes</taxon>
        <taxon>Hymenochaetales</taxon>
        <taxon>Schizoporaceae</taxon>
        <taxon>Schizopora</taxon>
    </lineage>
</organism>
<feature type="transmembrane region" description="Helical" evidence="6">
    <location>
        <begin position="44"/>
        <end position="69"/>
    </location>
</feature>
<dbReference type="Pfam" id="PF06624">
    <property type="entry name" value="RAMP4"/>
    <property type="match status" value="1"/>
</dbReference>
<reference evidence="7 8" key="1">
    <citation type="submission" date="2015-04" db="EMBL/GenBank/DDBJ databases">
        <title>Complete genome sequence of Schizopora paradoxa KUC8140, a cosmopolitan wood degrader in East Asia.</title>
        <authorList>
            <consortium name="DOE Joint Genome Institute"/>
            <person name="Min B."/>
            <person name="Park H."/>
            <person name="Jang Y."/>
            <person name="Kim J.-J."/>
            <person name="Kim K.H."/>
            <person name="Pangilinan J."/>
            <person name="Lipzen A."/>
            <person name="Riley R."/>
            <person name="Grigoriev I.V."/>
            <person name="Spatafora J.W."/>
            <person name="Choi I.-G."/>
        </authorList>
    </citation>
    <scope>NUCLEOTIDE SEQUENCE [LARGE SCALE GENOMIC DNA]</scope>
    <source>
        <strain evidence="7 8">KUC8140</strain>
    </source>
</reference>
<dbReference type="InParanoid" id="A0A0H2RIJ9"/>
<sequence>NLTPFQPTSFEMRQKNEKFARDARLGKNPAKLSRKDKLAKQSPIPVWALGLVVFVVCGGVLFELARLIFL</sequence>
<accession>A0A0H2RIJ9</accession>
<dbReference type="OrthoDB" id="16679at2759"/>
<evidence type="ECO:0000313" key="7">
    <source>
        <dbReference type="EMBL" id="KLO09268.1"/>
    </source>
</evidence>
<protein>
    <recommendedName>
        <fullName evidence="6">Stress-associated endoplasmic reticulum protein</fullName>
    </recommendedName>
</protein>
<dbReference type="InterPro" id="IPR010580">
    <property type="entry name" value="ER_stress-assoc"/>
</dbReference>
<evidence type="ECO:0000256" key="2">
    <source>
        <dbReference type="ARBA" id="ARBA00022692"/>
    </source>
</evidence>
<evidence type="ECO:0000256" key="4">
    <source>
        <dbReference type="ARBA" id="ARBA00022989"/>
    </source>
</evidence>
<keyword evidence="8" id="KW-1185">Reference proteome</keyword>
<keyword evidence="5 6" id="KW-0472">Membrane</keyword>
<evidence type="ECO:0000256" key="5">
    <source>
        <dbReference type="ARBA" id="ARBA00023136"/>
    </source>
</evidence>
<dbReference type="Proteomes" id="UP000053477">
    <property type="component" value="Unassembled WGS sequence"/>
</dbReference>
<keyword evidence="2 6" id="KW-0812">Transmembrane</keyword>
<feature type="non-terminal residue" evidence="7">
    <location>
        <position position="1"/>
    </location>
</feature>
<keyword evidence="4 6" id="KW-1133">Transmembrane helix</keyword>
<evidence type="ECO:0000313" key="8">
    <source>
        <dbReference type="Proteomes" id="UP000053477"/>
    </source>
</evidence>
<proteinExistence type="inferred from homology"/>
<dbReference type="GO" id="GO:0005789">
    <property type="term" value="C:endoplasmic reticulum membrane"/>
    <property type="evidence" value="ECO:0007669"/>
    <property type="project" value="UniProtKB-SubCell"/>
</dbReference>
<name>A0A0H2RIJ9_9AGAM</name>
<dbReference type="AlphaFoldDB" id="A0A0H2RIJ9"/>